<dbReference type="InterPro" id="IPR006120">
    <property type="entry name" value="Resolvase_HTH_dom"/>
</dbReference>
<evidence type="ECO:0000256" key="4">
    <source>
        <dbReference type="ARBA" id="ARBA00023172"/>
    </source>
</evidence>
<dbReference type="OrthoDB" id="92877at2"/>
<dbReference type="Gene3D" id="3.30.420.10">
    <property type="entry name" value="Ribonuclease H-like superfamily/Ribonuclease H"/>
    <property type="match status" value="1"/>
</dbReference>
<keyword evidence="8" id="KW-1185">Reference proteome</keyword>
<protein>
    <submittedName>
        <fullName evidence="7">IS21 family transposase</fullName>
    </submittedName>
</protein>
<reference evidence="7 8" key="1">
    <citation type="journal article" date="2003" name="Int. J. Syst. Evol. Microbiol.">
        <title>Bacillus nealsonii sp. nov., isolated from a spacecraft-assembly facility, whose spores are gamma-radiation resistant.</title>
        <authorList>
            <person name="Venkateswaran K."/>
            <person name="Kempf M."/>
            <person name="Chen F."/>
            <person name="Satomi M."/>
            <person name="Nicholson W."/>
            <person name="Kern R."/>
        </authorList>
    </citation>
    <scope>NUCLEOTIDE SEQUENCE [LARGE SCALE GENOMIC DNA]</scope>
    <source>
        <strain evidence="7 8">FO-92</strain>
    </source>
</reference>
<dbReference type="GO" id="GO:0003677">
    <property type="term" value="F:DNA binding"/>
    <property type="evidence" value="ECO:0007669"/>
    <property type="project" value="UniProtKB-KW"/>
</dbReference>
<evidence type="ECO:0000313" key="8">
    <source>
        <dbReference type="Proteomes" id="UP000233375"/>
    </source>
</evidence>
<organism evidence="7 8">
    <name type="scientific">Niallia nealsonii</name>
    <dbReference type="NCBI Taxonomy" id="115979"/>
    <lineage>
        <taxon>Bacteria</taxon>
        <taxon>Bacillati</taxon>
        <taxon>Bacillota</taxon>
        <taxon>Bacilli</taxon>
        <taxon>Bacillales</taxon>
        <taxon>Bacillaceae</taxon>
        <taxon>Niallia</taxon>
    </lineage>
</organism>
<comment type="similarity">
    <text evidence="1">Belongs to the transposase IS21/IS408/IS1162 family.</text>
</comment>
<evidence type="ECO:0000256" key="1">
    <source>
        <dbReference type="ARBA" id="ARBA00009277"/>
    </source>
</evidence>
<dbReference type="InterPro" id="IPR012337">
    <property type="entry name" value="RNaseH-like_sf"/>
</dbReference>
<keyword evidence="3" id="KW-0238">DNA-binding</keyword>
<dbReference type="PANTHER" id="PTHR35004">
    <property type="entry name" value="TRANSPOSASE RV3428C-RELATED"/>
    <property type="match status" value="1"/>
</dbReference>
<dbReference type="Pfam" id="PF02796">
    <property type="entry name" value="HTH_7"/>
    <property type="match status" value="1"/>
</dbReference>
<sequence length="439" mass="51546">QMAKRNFSVSRIAKQFKISRTTVYKYLDMTFDEAQQSFGEGMKKTKKLDQYLDWILAWLEEYPHLSAAQIKDWLLEKFPHLQVGDSTVRLYIQEVREKYQIAKTVKVRHYEAIPQQPMGKQLQVDWGGTKQKTVEKKEVKLYFIAFVLAHSRYKYMEWQDRPFTTQDAIRCHENAFRHYGGKTEEIVYDQDHLLTVSENAGEIILTAAFQAYVKERKFRIHLCRKADPESKGMIENVVKYIKGNFADSRIFKDIEDWNERANQWLVRTGNHNVHHTIKKRPDEVFLLEKQHLHPVSPLLSKESTIGSSISRNVNKDNTIRFESNRYSVPIGTYKVNGDNKVFIQITGLHQDTLIIRNSKNDEILAKHVVSKEKGILVKNRSHSRDRSKGVEVLKSSIVAAFENEENANEYIDEVLNRYPRYRRDQLEIFRSMAQNEPNC</sequence>
<evidence type="ECO:0000256" key="2">
    <source>
        <dbReference type="ARBA" id="ARBA00022578"/>
    </source>
</evidence>
<feature type="domain" description="HTH IS21-type" evidence="5">
    <location>
        <begin position="1"/>
        <end position="59"/>
    </location>
</feature>
<dbReference type="AlphaFoldDB" id="A0A2N0Z6X0"/>
<accession>A0A2N0Z6X0</accession>
<gene>
    <name evidence="7" type="ORF">CWS01_01930</name>
</gene>
<dbReference type="InterPro" id="IPR017894">
    <property type="entry name" value="HTH_IS21_transposase_type"/>
</dbReference>
<dbReference type="InterPro" id="IPR009057">
    <property type="entry name" value="Homeodomain-like_sf"/>
</dbReference>
<dbReference type="GO" id="GO:0000150">
    <property type="term" value="F:DNA strand exchange activity"/>
    <property type="evidence" value="ECO:0007669"/>
    <property type="project" value="InterPro"/>
</dbReference>
<dbReference type="EMBL" id="PISE01000004">
    <property type="protein sequence ID" value="PKG25259.1"/>
    <property type="molecule type" value="Genomic_DNA"/>
</dbReference>
<feature type="domain" description="Integrase catalytic" evidence="6">
    <location>
        <begin position="113"/>
        <end position="289"/>
    </location>
</feature>
<keyword evidence="2" id="KW-0815">Transposition</keyword>
<evidence type="ECO:0000313" key="7">
    <source>
        <dbReference type="EMBL" id="PKG25259.1"/>
    </source>
</evidence>
<dbReference type="InterPro" id="IPR036397">
    <property type="entry name" value="RNaseH_sf"/>
</dbReference>
<evidence type="ECO:0000256" key="3">
    <source>
        <dbReference type="ARBA" id="ARBA00023125"/>
    </source>
</evidence>
<comment type="caution">
    <text evidence="7">The sequence shown here is derived from an EMBL/GenBank/DDBJ whole genome shotgun (WGS) entry which is preliminary data.</text>
</comment>
<feature type="non-terminal residue" evidence="7">
    <location>
        <position position="1"/>
    </location>
</feature>
<keyword evidence="4" id="KW-0233">DNA recombination</keyword>
<dbReference type="PROSITE" id="PS50994">
    <property type="entry name" value="INTEGRASE"/>
    <property type="match status" value="1"/>
</dbReference>
<dbReference type="SUPFAM" id="SSF46689">
    <property type="entry name" value="Homeodomain-like"/>
    <property type="match status" value="1"/>
</dbReference>
<dbReference type="GO" id="GO:0015074">
    <property type="term" value="P:DNA integration"/>
    <property type="evidence" value="ECO:0007669"/>
    <property type="project" value="InterPro"/>
</dbReference>
<proteinExistence type="inferred from homology"/>
<name>A0A2N0Z6X0_9BACI</name>
<dbReference type="SUPFAM" id="SSF53098">
    <property type="entry name" value="Ribonuclease H-like"/>
    <property type="match status" value="1"/>
</dbReference>
<dbReference type="NCBIfam" id="NF033546">
    <property type="entry name" value="transpos_IS21"/>
    <property type="match status" value="1"/>
</dbReference>
<dbReference type="GO" id="GO:0032196">
    <property type="term" value="P:transposition"/>
    <property type="evidence" value="ECO:0007669"/>
    <property type="project" value="UniProtKB-KW"/>
</dbReference>
<dbReference type="PROSITE" id="PS50531">
    <property type="entry name" value="HTH_IS21"/>
    <property type="match status" value="1"/>
</dbReference>
<dbReference type="PANTHER" id="PTHR35004:SF6">
    <property type="entry name" value="TRANSPOSASE"/>
    <property type="match status" value="1"/>
</dbReference>
<dbReference type="Proteomes" id="UP000233375">
    <property type="component" value="Unassembled WGS sequence"/>
</dbReference>
<evidence type="ECO:0000259" key="5">
    <source>
        <dbReference type="PROSITE" id="PS50531"/>
    </source>
</evidence>
<evidence type="ECO:0000259" key="6">
    <source>
        <dbReference type="PROSITE" id="PS50994"/>
    </source>
</evidence>
<dbReference type="InterPro" id="IPR001584">
    <property type="entry name" value="Integrase_cat-core"/>
</dbReference>